<comment type="caution">
    <text evidence="1">The sequence shown here is derived from an EMBL/GenBank/DDBJ whole genome shotgun (WGS) entry which is preliminary data.</text>
</comment>
<dbReference type="EMBL" id="JAPEVA010000127">
    <property type="protein sequence ID" value="KAJ4398560.1"/>
    <property type="molecule type" value="Genomic_DNA"/>
</dbReference>
<dbReference type="Proteomes" id="UP001140510">
    <property type="component" value="Unassembled WGS sequence"/>
</dbReference>
<dbReference type="OrthoDB" id="3559235at2759"/>
<gene>
    <name evidence="1" type="ORF">N0V91_010133</name>
</gene>
<evidence type="ECO:0000313" key="1">
    <source>
        <dbReference type="EMBL" id="KAJ4398560.1"/>
    </source>
</evidence>
<protein>
    <submittedName>
        <fullName evidence="1">Uncharacterized protein</fullName>
    </submittedName>
</protein>
<reference evidence="1" key="1">
    <citation type="submission" date="2022-10" db="EMBL/GenBank/DDBJ databases">
        <title>Tapping the CABI collections for fungal endophytes: first genome assemblies for Collariella, Neodidymelliopsis, Ascochyta clinopodiicola, Didymella pomorum, Didymosphaeria variabile, Neocosmospora piperis and Neocucurbitaria cava.</title>
        <authorList>
            <person name="Hill R."/>
        </authorList>
    </citation>
    <scope>NUCLEOTIDE SEQUENCE</scope>
    <source>
        <strain evidence="1">IMI 355091</strain>
    </source>
</reference>
<name>A0A9W8Z5T8_9PLEO</name>
<accession>A0A9W8Z5T8</accession>
<dbReference type="AlphaFoldDB" id="A0A9W8Z5T8"/>
<sequence>AEVMVFLSAVQATTQLVEQAFRILGRIRKAYERQKGLVDVLTRHETELRDVKAIIGVIEDEDDLQIPSVVAELVKLREIQTRLAKVLAILDPKTKSKINQFAHQFVQGSSDEKKLGAIMDEVVHVKISFLLHIQMANVTFAGNVEKGLVANAIAIRRIDETLRDHLKTCEGLQIAQLLKGRPLSEDGTVPLTLEELHSLSIKDDNDSSGDETLVDDGKLPSRRLSVRTERIITENTTRFAALQINGPVGPDDPWKDIDRLVIKNNKADEYALQVNYGTTFEFATFLMDRQKEMLASAPQLKRYDSAYQE</sequence>
<feature type="non-terminal residue" evidence="1">
    <location>
        <position position="309"/>
    </location>
</feature>
<organism evidence="1 2">
    <name type="scientific">Didymella pomorum</name>
    <dbReference type="NCBI Taxonomy" id="749634"/>
    <lineage>
        <taxon>Eukaryota</taxon>
        <taxon>Fungi</taxon>
        <taxon>Dikarya</taxon>
        <taxon>Ascomycota</taxon>
        <taxon>Pezizomycotina</taxon>
        <taxon>Dothideomycetes</taxon>
        <taxon>Pleosporomycetidae</taxon>
        <taxon>Pleosporales</taxon>
        <taxon>Pleosporineae</taxon>
        <taxon>Didymellaceae</taxon>
        <taxon>Didymella</taxon>
    </lineage>
</organism>
<keyword evidence="2" id="KW-1185">Reference proteome</keyword>
<evidence type="ECO:0000313" key="2">
    <source>
        <dbReference type="Proteomes" id="UP001140510"/>
    </source>
</evidence>
<proteinExistence type="predicted"/>